<evidence type="ECO:0000313" key="5">
    <source>
        <dbReference type="Proteomes" id="UP000694549"/>
    </source>
</evidence>
<dbReference type="SUPFAM" id="SSF56815">
    <property type="entry name" value="Sec1/munc18-like (SM) proteins"/>
    <property type="match status" value="1"/>
</dbReference>
<organism evidence="4 5">
    <name type="scientific">Anas zonorhyncha</name>
    <name type="common">Eastern spot-billed duck</name>
    <dbReference type="NCBI Taxonomy" id="75864"/>
    <lineage>
        <taxon>Eukaryota</taxon>
        <taxon>Metazoa</taxon>
        <taxon>Chordata</taxon>
        <taxon>Craniata</taxon>
        <taxon>Vertebrata</taxon>
        <taxon>Euteleostomi</taxon>
        <taxon>Archelosauria</taxon>
        <taxon>Archosauria</taxon>
        <taxon>Dinosauria</taxon>
        <taxon>Saurischia</taxon>
        <taxon>Theropoda</taxon>
        <taxon>Coelurosauria</taxon>
        <taxon>Aves</taxon>
        <taxon>Neognathae</taxon>
        <taxon>Galloanserae</taxon>
        <taxon>Anseriformes</taxon>
        <taxon>Anatidae</taxon>
        <taxon>Anatinae</taxon>
        <taxon>Anas</taxon>
    </lineage>
</organism>
<evidence type="ECO:0000256" key="1">
    <source>
        <dbReference type="ARBA" id="ARBA00009884"/>
    </source>
</evidence>
<evidence type="ECO:0000313" key="4">
    <source>
        <dbReference type="Ensembl" id="ENSAZOP00000010374.1"/>
    </source>
</evidence>
<name>A0A8B9ZRW6_9AVES</name>
<dbReference type="AlphaFoldDB" id="A0A8B9ZRW6"/>
<dbReference type="InterPro" id="IPR036045">
    <property type="entry name" value="Sec1-like_sf"/>
</dbReference>
<evidence type="ECO:0000256" key="3">
    <source>
        <dbReference type="SAM" id="MobiDB-lite"/>
    </source>
</evidence>
<protein>
    <recommendedName>
        <fullName evidence="6">Vacuolar protein sorting-associated protein 45</fullName>
    </recommendedName>
</protein>
<comment type="similarity">
    <text evidence="1">Belongs to the STXBP/unc-18/SEC1 family.</text>
</comment>
<dbReference type="Ensembl" id="ENSAZOT00000011085.1">
    <property type="protein sequence ID" value="ENSAZOP00000010374.1"/>
    <property type="gene ID" value="ENSAZOG00000006274.1"/>
</dbReference>
<dbReference type="InterPro" id="IPR027482">
    <property type="entry name" value="Sec1-like_dom2"/>
</dbReference>
<dbReference type="Proteomes" id="UP000694549">
    <property type="component" value="Unplaced"/>
</dbReference>
<dbReference type="GO" id="GO:0015031">
    <property type="term" value="P:protein transport"/>
    <property type="evidence" value="ECO:0007669"/>
    <property type="project" value="UniProtKB-KW"/>
</dbReference>
<feature type="region of interest" description="Disordered" evidence="3">
    <location>
        <begin position="121"/>
        <end position="146"/>
    </location>
</feature>
<keyword evidence="2" id="KW-0813">Transport</keyword>
<dbReference type="InterPro" id="IPR001619">
    <property type="entry name" value="Sec1-like"/>
</dbReference>
<dbReference type="Pfam" id="PF00995">
    <property type="entry name" value="Sec1"/>
    <property type="match status" value="1"/>
</dbReference>
<dbReference type="PANTHER" id="PTHR11679">
    <property type="entry name" value="VESICLE PROTEIN SORTING-ASSOCIATED"/>
    <property type="match status" value="1"/>
</dbReference>
<keyword evidence="2" id="KW-0653">Protein transport</keyword>
<dbReference type="Gene3D" id="3.40.50.1910">
    <property type="match status" value="1"/>
</dbReference>
<proteinExistence type="inferred from homology"/>
<dbReference type="Gene3D" id="1.25.40.60">
    <property type="match status" value="1"/>
</dbReference>
<evidence type="ECO:0008006" key="6">
    <source>
        <dbReference type="Google" id="ProtNLM"/>
    </source>
</evidence>
<reference evidence="4" key="1">
    <citation type="submission" date="2025-05" db="UniProtKB">
        <authorList>
            <consortium name="Ensembl"/>
        </authorList>
    </citation>
    <scope>IDENTIFICATION</scope>
</reference>
<keyword evidence="5" id="KW-1185">Reference proteome</keyword>
<accession>A0A8B9ZRW6</accession>
<dbReference type="Ensembl" id="ENSAZOT00000010770.1">
    <property type="protein sequence ID" value="ENSAZOP00000010085.1"/>
    <property type="gene ID" value="ENSAZOG00000006274.1"/>
</dbReference>
<sequence length="343" mass="36694">MCSSGEGAWCWGLGVAQRSFCCFSTPKRARRSAGACGCCFTADSLIPCSKSSDATKDFGEAEHARRLLQPAWGMDTEPGACSFCLPPAPAGCRDVLSPQQEPGWEGEGGSAWQMRRAAGEEVEKQNDVTSRGGSARPAKGCGNDSPSPCAGSVTALGLLLERGSASLLSAEWTVTAWKQLPCVKKILVLPLSAQLVSAVVEYGGKRVRGSDLFSPKDAVAITKQFLKGLKGVENVYTQHQPLLQETLDQLIKGKLKDSQFPYLGPNTLRDRPQDIIVFIIGGATYEEALAVYNLNRTNPGVRIVLGGTTIHNTKSFLEEVTAAGFRGRSTESSQAPPRPSSRR</sequence>
<evidence type="ECO:0000256" key="2">
    <source>
        <dbReference type="ARBA" id="ARBA00022927"/>
    </source>
</evidence>
<dbReference type="GO" id="GO:0016192">
    <property type="term" value="P:vesicle-mediated transport"/>
    <property type="evidence" value="ECO:0007669"/>
    <property type="project" value="InterPro"/>
</dbReference>